<keyword evidence="2" id="KW-1185">Reference proteome</keyword>
<dbReference type="STRING" id="1165861.A0A0L0VFK4"/>
<name>A0A0L0VFK4_9BASI</name>
<dbReference type="OrthoDB" id="2506424at2759"/>
<gene>
    <name evidence="1" type="ORF">PSTG_08749</name>
</gene>
<evidence type="ECO:0000313" key="1">
    <source>
        <dbReference type="EMBL" id="KNE98075.1"/>
    </source>
</evidence>
<protein>
    <submittedName>
        <fullName evidence="1">Uncharacterized protein</fullName>
    </submittedName>
</protein>
<dbReference type="EMBL" id="AJIL01000061">
    <property type="protein sequence ID" value="KNE98075.1"/>
    <property type="molecule type" value="Genomic_DNA"/>
</dbReference>
<accession>A0A0L0VFK4</accession>
<comment type="caution">
    <text evidence="1">The sequence shown here is derived from an EMBL/GenBank/DDBJ whole genome shotgun (WGS) entry which is preliminary data.</text>
</comment>
<dbReference type="AlphaFoldDB" id="A0A0L0VFK4"/>
<sequence length="191" mass="21127">MVGKITDCPDSFEKLLNSVNNSNSNPPPPTKSWASVTKKGLPNHVVQTTIVKYTLGSINAKTADDSPVTVKGVTSLPSGDFCFYTQSRFRSNWLWEPKHEWTPLCDPALITPPSLYQAILHSVHIPFTLNNRATIAELSRENSINPTVVSSTRWLGYPLENKQSHSSNVLNIKDKNLASEIANSSLFYNGL</sequence>
<dbReference type="Proteomes" id="UP000054564">
    <property type="component" value="Unassembled WGS sequence"/>
</dbReference>
<proteinExistence type="predicted"/>
<evidence type="ECO:0000313" key="2">
    <source>
        <dbReference type="Proteomes" id="UP000054564"/>
    </source>
</evidence>
<organism evidence="1 2">
    <name type="scientific">Puccinia striiformis f. sp. tritici PST-78</name>
    <dbReference type="NCBI Taxonomy" id="1165861"/>
    <lineage>
        <taxon>Eukaryota</taxon>
        <taxon>Fungi</taxon>
        <taxon>Dikarya</taxon>
        <taxon>Basidiomycota</taxon>
        <taxon>Pucciniomycotina</taxon>
        <taxon>Pucciniomycetes</taxon>
        <taxon>Pucciniales</taxon>
        <taxon>Pucciniaceae</taxon>
        <taxon>Puccinia</taxon>
    </lineage>
</organism>
<reference evidence="2" key="1">
    <citation type="submission" date="2014-03" db="EMBL/GenBank/DDBJ databases">
        <title>The Genome Sequence of Puccinia striiformis f. sp. tritici PST-78.</title>
        <authorList>
            <consortium name="The Broad Institute Genome Sequencing Platform"/>
            <person name="Cuomo C."/>
            <person name="Hulbert S."/>
            <person name="Chen X."/>
            <person name="Walker B."/>
            <person name="Young S.K."/>
            <person name="Zeng Q."/>
            <person name="Gargeya S."/>
            <person name="Fitzgerald M."/>
            <person name="Haas B."/>
            <person name="Abouelleil A."/>
            <person name="Alvarado L."/>
            <person name="Arachchi H.M."/>
            <person name="Berlin A.M."/>
            <person name="Chapman S.B."/>
            <person name="Goldberg J."/>
            <person name="Griggs A."/>
            <person name="Gujja S."/>
            <person name="Hansen M."/>
            <person name="Howarth C."/>
            <person name="Imamovic A."/>
            <person name="Larimer J."/>
            <person name="McCowan C."/>
            <person name="Montmayeur A."/>
            <person name="Murphy C."/>
            <person name="Neiman D."/>
            <person name="Pearson M."/>
            <person name="Priest M."/>
            <person name="Roberts A."/>
            <person name="Saif S."/>
            <person name="Shea T."/>
            <person name="Sisk P."/>
            <person name="Sykes S."/>
            <person name="Wortman J."/>
            <person name="Nusbaum C."/>
            <person name="Birren B."/>
        </authorList>
    </citation>
    <scope>NUCLEOTIDE SEQUENCE [LARGE SCALE GENOMIC DNA]</scope>
    <source>
        <strain evidence="2">race PST-78</strain>
    </source>
</reference>